<sequence length="31" mass="3618">MEVMMKGDELLRETSSQVRAFFKFANHQSSL</sequence>
<evidence type="ECO:0000313" key="2">
    <source>
        <dbReference type="Proteomes" id="UP000222380"/>
    </source>
</evidence>
<dbReference type="GeneID" id="40090718"/>
<organism evidence="1 2">
    <name type="scientific">Mycobacterium phage Send513</name>
    <dbReference type="NCBI Taxonomy" id="1034146"/>
    <lineage>
        <taxon>Viruses</taxon>
        <taxon>Duplodnaviria</taxon>
        <taxon>Heunggongvirae</taxon>
        <taxon>Uroviricota</taxon>
        <taxon>Caudoviricetes</taxon>
        <taxon>Papyrusvirus</taxon>
        <taxon>Papyrusvirus send513</taxon>
    </lineage>
</organism>
<dbReference type="EMBL" id="JF704112">
    <property type="protein sequence ID" value="AEK07534.1"/>
    <property type="molecule type" value="Genomic_DNA"/>
</dbReference>
<name>G1BRR8_9CAUD</name>
<protein>
    <submittedName>
        <fullName evidence="1">Uncharacterized protein</fullName>
    </submittedName>
</protein>
<gene>
    <name evidence="1" type="primary">90</name>
    <name evidence="1" type="ORF">SEND513_90</name>
</gene>
<dbReference type="Proteomes" id="UP000222380">
    <property type="component" value="Segment"/>
</dbReference>
<keyword evidence="2" id="KW-1185">Reference proteome</keyword>
<dbReference type="RefSeq" id="YP_009614315.1">
    <property type="nucleotide sequence ID" value="NC_042033.1"/>
</dbReference>
<accession>G1BRR8</accession>
<dbReference type="KEGG" id="vg:40090718"/>
<evidence type="ECO:0000313" key="1">
    <source>
        <dbReference type="EMBL" id="AEK07534.1"/>
    </source>
</evidence>
<proteinExistence type="predicted"/>
<reference evidence="1 2" key="1">
    <citation type="journal article" date="2012" name="J. Virol.">
        <title>Complete Genome Sequences of 138 Mycobacteriophages.</title>
        <authorList>
            <consortium name="the Science Education Alliance Phage Hunters Advancing Genomics and Evolutionary Science Program"/>
            <consortium name="the KwaZulu-Natal Research Institute for Tuberculosis and HIV Mycobacterial Genetics Course Students"/>
            <consortium name="the Phage Hunters Integrating Research and Education Program"/>
            <person name="Hatfull G.F."/>
        </authorList>
    </citation>
    <scope>NUCLEOTIDE SEQUENCE [LARGE SCALE GENOMIC DNA]</scope>
    <source>
        <strain evidence="2">Send513</strain>
    </source>
</reference>